<dbReference type="GO" id="GO:0046872">
    <property type="term" value="F:metal ion binding"/>
    <property type="evidence" value="ECO:0007669"/>
    <property type="project" value="UniProtKB-KW"/>
</dbReference>
<dbReference type="InterPro" id="IPR050377">
    <property type="entry name" value="Radical_SAM_PqqE_MftC-like"/>
</dbReference>
<protein>
    <submittedName>
        <fullName evidence="8">Twitch domain-containing radical SAM protein</fullName>
    </submittedName>
</protein>
<evidence type="ECO:0000313" key="8">
    <source>
        <dbReference type="EMBL" id="NGO52234.1"/>
    </source>
</evidence>
<evidence type="ECO:0000256" key="3">
    <source>
        <dbReference type="ARBA" id="ARBA00022723"/>
    </source>
</evidence>
<evidence type="ECO:0000259" key="6">
    <source>
        <dbReference type="Pfam" id="PF04055"/>
    </source>
</evidence>
<dbReference type="SUPFAM" id="SSF102114">
    <property type="entry name" value="Radical SAM enzymes"/>
    <property type="match status" value="2"/>
</dbReference>
<proteinExistence type="predicted"/>
<dbReference type="EMBL" id="JAAKZF010000015">
    <property type="protein sequence ID" value="NGO52234.1"/>
    <property type="molecule type" value="Genomic_DNA"/>
</dbReference>
<keyword evidence="2" id="KW-0949">S-adenosyl-L-methionine</keyword>
<sequence length="633" mass="70280">MIVQGLLSRGMGRGYLHLDESPNTDLDFSSSNGFCIRPWQQLGILPSGKARFCCLASRLIRDEAGPVSIHSHSLDDIWNGDSIKAVRRMMMAGERAPECTGCYKAEERTGHSSRLQINKDFVGGFLNPTRDAPAEFARHVTGSDGSCSALPVDLDLEMNNTCNLACRMCSPDYSSKIEADAVQSKWRPRTATALKEQATTWELLPSLASGVRYVDFGKQGTDEVGVYCSGKHWARVAFNTDRAILSLRMRGVFEESRATWKVHLKLGDRYLATSLLSNKVTRIDLPQHDITGECRIVIRAYPKPGIDQASFHTDPPTFRCHLLQVGFNEAGARTSSGALRSWAGKGAERALDLVNANPNIRRLQLMGGEPLLLNETMEILDRLIERDQAGQVVLSLVTNGTMWSSAVEERIRKFKTAIITVSMDGVEDKFEYIRHGAKWTEVAANIGRMAALPNARVGIGPTIQIYNFRQLPEMVRFAAAESLSIRSTWLTHPRYLSVEILPSSLKQAMFEELCAFKEELDASPNGGSARYQEFVRNTAMEAAAIMNGEGDKSALNEFILYTNDLDKSRGQEFKATFPELYSQLAGEGVRWHTKTRHLNSTPVALDAHSSALRDLAAKGLRWLRILLPALSRP</sequence>
<organism evidence="8 9">
    <name type="scientific">Allomesorhizobium camelthorni</name>
    <dbReference type="NCBI Taxonomy" id="475069"/>
    <lineage>
        <taxon>Bacteria</taxon>
        <taxon>Pseudomonadati</taxon>
        <taxon>Pseudomonadota</taxon>
        <taxon>Alphaproteobacteria</taxon>
        <taxon>Hyphomicrobiales</taxon>
        <taxon>Phyllobacteriaceae</taxon>
        <taxon>Allomesorhizobium</taxon>
    </lineage>
</organism>
<keyword evidence="9" id="KW-1185">Reference proteome</keyword>
<dbReference type="InterPro" id="IPR013785">
    <property type="entry name" value="Aldolase_TIM"/>
</dbReference>
<dbReference type="GO" id="GO:0003824">
    <property type="term" value="F:catalytic activity"/>
    <property type="evidence" value="ECO:0007669"/>
    <property type="project" value="InterPro"/>
</dbReference>
<keyword evidence="4" id="KW-0408">Iron</keyword>
<dbReference type="GO" id="GO:0051536">
    <property type="term" value="F:iron-sulfur cluster binding"/>
    <property type="evidence" value="ECO:0007669"/>
    <property type="project" value="UniProtKB-KW"/>
</dbReference>
<comment type="caution">
    <text evidence="8">The sequence shown here is derived from an EMBL/GenBank/DDBJ whole genome shotgun (WGS) entry which is preliminary data.</text>
</comment>
<reference evidence="8 9" key="1">
    <citation type="submission" date="2020-02" db="EMBL/GenBank/DDBJ databases">
        <title>Genome sequence of strain CCNWXJ40-4.</title>
        <authorList>
            <person name="Gao J."/>
            <person name="Sun J."/>
        </authorList>
    </citation>
    <scope>NUCLEOTIDE SEQUENCE [LARGE SCALE GENOMIC DNA]</scope>
    <source>
        <strain evidence="8 9">CCNWXJ 40-4</strain>
    </source>
</reference>
<dbReference type="CDD" id="cd01335">
    <property type="entry name" value="Radical_SAM"/>
    <property type="match status" value="1"/>
</dbReference>
<feature type="domain" description="Radical SAM core" evidence="6">
    <location>
        <begin position="353"/>
        <end position="477"/>
    </location>
</feature>
<dbReference type="InterPro" id="IPR023885">
    <property type="entry name" value="4Fe4S-binding_SPASM_dom"/>
</dbReference>
<dbReference type="Pfam" id="PF04055">
    <property type="entry name" value="Radical_SAM"/>
    <property type="match status" value="1"/>
</dbReference>
<gene>
    <name evidence="8" type="ORF">G6N73_13785</name>
</gene>
<dbReference type="Proteomes" id="UP001642900">
    <property type="component" value="Unassembled WGS sequence"/>
</dbReference>
<dbReference type="AlphaFoldDB" id="A0A6G4WCC5"/>
<dbReference type="Gene3D" id="3.20.20.70">
    <property type="entry name" value="Aldolase class I"/>
    <property type="match status" value="2"/>
</dbReference>
<evidence type="ECO:0000259" key="7">
    <source>
        <dbReference type="Pfam" id="PF13186"/>
    </source>
</evidence>
<evidence type="ECO:0000256" key="1">
    <source>
        <dbReference type="ARBA" id="ARBA00001966"/>
    </source>
</evidence>
<dbReference type="InterPro" id="IPR058240">
    <property type="entry name" value="rSAM_sf"/>
</dbReference>
<evidence type="ECO:0000256" key="5">
    <source>
        <dbReference type="ARBA" id="ARBA00023014"/>
    </source>
</evidence>
<evidence type="ECO:0000313" key="9">
    <source>
        <dbReference type="Proteomes" id="UP001642900"/>
    </source>
</evidence>
<keyword evidence="3" id="KW-0479">Metal-binding</keyword>
<feature type="domain" description="4Fe4S-binding SPASM" evidence="7">
    <location>
        <begin position="35"/>
        <end position="103"/>
    </location>
</feature>
<comment type="cofactor">
    <cofactor evidence="1">
        <name>[4Fe-4S] cluster</name>
        <dbReference type="ChEBI" id="CHEBI:49883"/>
    </cofactor>
</comment>
<evidence type="ECO:0000256" key="4">
    <source>
        <dbReference type="ARBA" id="ARBA00023004"/>
    </source>
</evidence>
<evidence type="ECO:0000256" key="2">
    <source>
        <dbReference type="ARBA" id="ARBA00022691"/>
    </source>
</evidence>
<dbReference type="CDD" id="cd21109">
    <property type="entry name" value="SPASM"/>
    <property type="match status" value="1"/>
</dbReference>
<name>A0A6G4WCC5_9HYPH</name>
<dbReference type="PANTHER" id="PTHR11228:SF7">
    <property type="entry name" value="PQQA PEPTIDE CYCLASE"/>
    <property type="match status" value="1"/>
</dbReference>
<keyword evidence="5" id="KW-0411">Iron-sulfur</keyword>
<dbReference type="Pfam" id="PF13186">
    <property type="entry name" value="SPASM"/>
    <property type="match status" value="1"/>
</dbReference>
<dbReference type="InterPro" id="IPR007197">
    <property type="entry name" value="rSAM"/>
</dbReference>
<dbReference type="PANTHER" id="PTHR11228">
    <property type="entry name" value="RADICAL SAM DOMAIN PROTEIN"/>
    <property type="match status" value="1"/>
</dbReference>
<dbReference type="NCBIfam" id="NF033640">
    <property type="entry name" value="N_Twi_rSAM"/>
    <property type="match status" value="1"/>
</dbReference>
<accession>A0A6G4WCC5</accession>